<dbReference type="Proteomes" id="UP000826195">
    <property type="component" value="Unassembled WGS sequence"/>
</dbReference>
<keyword evidence="2" id="KW-1185">Reference proteome</keyword>
<name>A0AAV7HZT5_COTGL</name>
<dbReference type="EMBL" id="JAHXZJ010002609">
    <property type="protein sequence ID" value="KAH0539815.1"/>
    <property type="molecule type" value="Genomic_DNA"/>
</dbReference>
<gene>
    <name evidence="1" type="ORF">KQX54_008300</name>
</gene>
<accession>A0AAV7HZT5</accession>
<evidence type="ECO:0000313" key="1">
    <source>
        <dbReference type="EMBL" id="KAH0539815.1"/>
    </source>
</evidence>
<dbReference type="AlphaFoldDB" id="A0AAV7HZT5"/>
<protein>
    <submittedName>
        <fullName evidence="1">Uncharacterized protein</fullName>
    </submittedName>
</protein>
<reference evidence="1 2" key="1">
    <citation type="journal article" date="2021" name="J. Hered.">
        <title>A chromosome-level genome assembly of the parasitoid wasp, Cotesia glomerata (Hymenoptera: Braconidae).</title>
        <authorList>
            <person name="Pinto B.J."/>
            <person name="Weis J.J."/>
            <person name="Gamble T."/>
            <person name="Ode P.J."/>
            <person name="Paul R."/>
            <person name="Zaspel J.M."/>
        </authorList>
    </citation>
    <scope>NUCLEOTIDE SEQUENCE [LARGE SCALE GENOMIC DNA]</scope>
    <source>
        <strain evidence="1">CgM1</strain>
    </source>
</reference>
<sequence>MTGNHECIAVGYPIDFYKDLVVTRMCNDVFLETKYFLDKKIVPQFSEYPYRFSEQHMSPSCEYDEQEDYLYRRCQTDKNSDRVSNVRKISLFAESCDIASDEVVTSLRFHESEGMIYIKPQCGIFADG</sequence>
<evidence type="ECO:0000313" key="2">
    <source>
        <dbReference type="Proteomes" id="UP000826195"/>
    </source>
</evidence>
<comment type="caution">
    <text evidence="1">The sequence shown here is derived from an EMBL/GenBank/DDBJ whole genome shotgun (WGS) entry which is preliminary data.</text>
</comment>
<proteinExistence type="predicted"/>
<organism evidence="1 2">
    <name type="scientific">Cotesia glomerata</name>
    <name type="common">Lepidopteran parasitic wasp</name>
    <name type="synonym">Apanteles glomeratus</name>
    <dbReference type="NCBI Taxonomy" id="32391"/>
    <lineage>
        <taxon>Eukaryota</taxon>
        <taxon>Metazoa</taxon>
        <taxon>Ecdysozoa</taxon>
        <taxon>Arthropoda</taxon>
        <taxon>Hexapoda</taxon>
        <taxon>Insecta</taxon>
        <taxon>Pterygota</taxon>
        <taxon>Neoptera</taxon>
        <taxon>Endopterygota</taxon>
        <taxon>Hymenoptera</taxon>
        <taxon>Apocrita</taxon>
        <taxon>Ichneumonoidea</taxon>
        <taxon>Braconidae</taxon>
        <taxon>Microgastrinae</taxon>
        <taxon>Cotesia</taxon>
    </lineage>
</organism>